<feature type="domain" description="YqeB PH" evidence="3">
    <location>
        <begin position="21"/>
        <end position="170"/>
    </location>
</feature>
<gene>
    <name evidence="4" type="ORF">RDV89_11880</name>
</gene>
<feature type="transmembrane region" description="Helical" evidence="2">
    <location>
        <begin position="29"/>
        <end position="54"/>
    </location>
</feature>
<dbReference type="Proteomes" id="UP001268542">
    <property type="component" value="Unassembled WGS sequence"/>
</dbReference>
<feature type="transmembrane region" description="Helical" evidence="2">
    <location>
        <begin position="76"/>
        <end position="98"/>
    </location>
</feature>
<protein>
    <recommendedName>
        <fullName evidence="3">YqeB PH domain-containing protein</fullName>
    </recommendedName>
</protein>
<evidence type="ECO:0000256" key="1">
    <source>
        <dbReference type="SAM" id="MobiDB-lite"/>
    </source>
</evidence>
<keyword evidence="2" id="KW-1133">Transmembrane helix</keyword>
<dbReference type="Pfam" id="PF23494">
    <property type="entry name" value="bPH_10"/>
    <property type="match status" value="1"/>
</dbReference>
<evidence type="ECO:0000313" key="4">
    <source>
        <dbReference type="EMBL" id="MDT9593771.1"/>
    </source>
</evidence>
<reference evidence="4 5" key="1">
    <citation type="submission" date="2023-08" db="EMBL/GenBank/DDBJ databases">
        <title>Nocardioides seae sp. nov., a bacterium isolated from a soil.</title>
        <authorList>
            <person name="Wang X."/>
        </authorList>
    </citation>
    <scope>NUCLEOTIDE SEQUENCE [LARGE SCALE GENOMIC DNA]</scope>
    <source>
        <strain evidence="4 5">YZH12</strain>
    </source>
</reference>
<evidence type="ECO:0000313" key="5">
    <source>
        <dbReference type="Proteomes" id="UP001268542"/>
    </source>
</evidence>
<keyword evidence="2" id="KW-0472">Membrane</keyword>
<name>A0ABU3PX05_9ACTN</name>
<feature type="region of interest" description="Disordered" evidence="1">
    <location>
        <begin position="1"/>
        <end position="20"/>
    </location>
</feature>
<organism evidence="4 5">
    <name type="scientific">Nocardioides imazamoxiresistens</name>
    <dbReference type="NCBI Taxonomy" id="3231893"/>
    <lineage>
        <taxon>Bacteria</taxon>
        <taxon>Bacillati</taxon>
        <taxon>Actinomycetota</taxon>
        <taxon>Actinomycetes</taxon>
        <taxon>Propionibacteriales</taxon>
        <taxon>Nocardioidaceae</taxon>
        <taxon>Nocardioides</taxon>
    </lineage>
</organism>
<comment type="caution">
    <text evidence="4">The sequence shown here is derived from an EMBL/GenBank/DDBJ whole genome shotgun (WGS) entry which is preliminary data.</text>
</comment>
<keyword evidence="2" id="KW-0812">Transmembrane</keyword>
<sequence length="173" mass="19053">MNDESAPGVPASPGTGGHDDLGMTRQDAVWTYVLLGLGGVALLVLGPLAARWLAGADLPLVPFRDTLAWIGGFDQWWAWVVRPLVGLGAGLAMAAVVVDEEWHLEVHDDHVLTRRGRDRRRLERSGIVGVHLEKKHVVIEGEHGRVLFDHPVEARGEQVREVFTSRGYPYESL</sequence>
<dbReference type="RefSeq" id="WP_315733265.1">
    <property type="nucleotide sequence ID" value="NZ_JAVYII010000005.1"/>
</dbReference>
<proteinExistence type="predicted"/>
<evidence type="ECO:0000256" key="2">
    <source>
        <dbReference type="SAM" id="Phobius"/>
    </source>
</evidence>
<accession>A0ABU3PX05</accession>
<dbReference type="EMBL" id="JAVYII010000005">
    <property type="protein sequence ID" value="MDT9593771.1"/>
    <property type="molecule type" value="Genomic_DNA"/>
</dbReference>
<keyword evidence="5" id="KW-1185">Reference proteome</keyword>
<evidence type="ECO:0000259" key="3">
    <source>
        <dbReference type="Pfam" id="PF23494"/>
    </source>
</evidence>
<dbReference type="InterPro" id="IPR057798">
    <property type="entry name" value="PH_YqeB"/>
</dbReference>